<dbReference type="Gene3D" id="1.20.5.4130">
    <property type="match status" value="1"/>
</dbReference>
<dbReference type="PROSITE" id="PS51718">
    <property type="entry name" value="G_DYNAMIN_2"/>
    <property type="match status" value="1"/>
</dbReference>
<dbReference type="InterPro" id="IPR045063">
    <property type="entry name" value="Dynamin_N"/>
</dbReference>
<evidence type="ECO:0000313" key="16">
    <source>
        <dbReference type="Proteomes" id="UP000823674"/>
    </source>
</evidence>
<keyword evidence="2" id="KW-0493">Microtubule</keyword>
<keyword evidence="7 9" id="KW-0342">GTP-binding</keyword>
<dbReference type="InterPro" id="IPR003130">
    <property type="entry name" value="GED"/>
</dbReference>
<sequence>MEAIDELSQLSDSMKQAASLLADEDPDETSSSRRPATFLNVVALGNVGAGKSAVLNSLIGHAILPTGENGATRAPIIVDLSRESSLSSKAIILQIDSKSQQVSATALRHNLQDRLGKAAPGKNRDEIYLKLRTSTAPPLKLVDLPGLDQRIVDDSMIAEYAQHNDAILLVIIPASQASEISSSRALKIAKEHDPESTRTVGIIGKIDQAEGNPKALAAVQALLSNQGPPKTTDIPWVALIGQSVSIASAAQSGNGENSLETAWRAESESLNKTLTGAPQSKLGRNALVETLASQIRSRMKLRLPNILSGLQGKSQMVQNELARLGEQLVDSAEGTRAIALELCREFEEKFLLHLAGGEGSGWKVVASFEGNFPNRIKQLPLDRHFDLNNVKRVVLEADGYQPYLISPEKGLRSLIKIVLEMAKDPARLCVDEVHRVLVDIVSASANATPGLGRYPPFKREVVAIASAALDGFKNEAKKMVVALVDMERAFVPPQHFIRLVQRRMERQRREDELKGRSSKKGQDAEQSLLSRASSPQPDGPIAGGSMKSMKDKPSPQDKETPEVSGLKTAGPEGEITAGYLMKKSAKTNGWSRRWFVLNEKTGKLGYTKKQEERNFRGTITLEECTIEEIPEEEVEKSKSSKDKKANGPDSKGPGLVFKITCKVPYKTVLKAHNALVLKADSVVDKSEWINKLQKVIQARGGQVGNVSMRQSFSDGSLDKMVRKPADPEEELRWMSQEVRGYVEAVLNSLAANVPKAVVLCQVEKSKEDMLNQLYSSISAIGNERIESLIQEDQNVKRRRERYQKQSSLLSTLTRQLSIHDNRAAAASSWSDSGATESSPRTSGGSSGDDWMNAFNSAANGASDSLSRYGSGGHSRRYSDPAQNGDASSSSSGSNRRSTPNRLPPAPPQSGSSYRFKKRFISFLSDPVAKSSFRQGNMAEAVVSFGVEKLWDLLSRESERLTGTDEQVAGLKRQLGRLQSLVKDAYAKKHESERVRNFLENVKDIVYDAEDIIESFLLKEFGGKEKAIKKRVKRLACFLLDRRKFALDIECITKRISEEIEGMQSFGLQQIINGGPSLPLQDREREIRQTFSKSSESDLVGVEKSRILQDLRPHDEDIMKMDEHTLQGEVFGLLETGRYLVVLDDVWKEEDWDRIKPVFPQKRGWRMLLTSRNEGIGLHADPTSFAFKPRTLTPEESWELCERILFPWRAQNGLRLDEEKEVMGKEMITFCGGLPLAIKVLGGLLAKKHTVAEWKRVHDNIGAQIVGKSGLNYNNPSSVFRVLSLSYEDLPMKLKHCFLYLAHFPEDYKIEVKTLFNYWAAEGIITSLYDGSSTIQDSGEGYLEELARRNMVIVEESYLSSRMERCQMHDMMREVCLSKAKEESFLQLVKVPTSTFTINAESPCRSRRLVVHSGDALDMLGHKNNLKARSVLVFGAEDNCWKLPCFGNLPLLRVLDLSYVQFKGGKLPPSIGELVHLRFLSLYEANVTHLPSSLKNLKLLLCLNLSVADLLHLVHVPNVLKETQELRYLLLPRSMHDKTKLELGGLVNLESLTNFSTKHSSVTDLLHMTKLRALSVRFTGGCTFQTLSSSLHELRNLETLSVHDRQKIRVNDHGGGDIVLDFIHLKDLTLSMHMPRFLDQYRFPPHLAHIWLIGCRMEEDPTPILEKLLHLKSVYFSSGAFVGKRMVCSRGGFPQLRSLKMSYQKEMEEWSVEEGSMPCLGTLSIDNCKKLKELPDGLVYITSLKELKIERMKREWWERLVPSGEDYCKADTYNQTGCYNLRCGSFVQTSKKILVGGAITQTSISGGTQVELTIRIWKDQKLGSWWLGIIMGHGSLEPIGYWPALLFTLQTDFAEKVEWGGEIVNGHSLGRNTSTQMGSGCLSCRIGKAAYMSNLQIALSEKNVEPVQDLALAATSPDYRAKKLNNTFLYYGGPEQIESGGANLMLNHIFMYLGFLLFLLV</sequence>
<feature type="compositionally biased region" description="Low complexity" evidence="10">
    <location>
        <begin position="825"/>
        <end position="834"/>
    </location>
</feature>
<dbReference type="SMART" id="SM00053">
    <property type="entry name" value="DYNc"/>
    <property type="match status" value="1"/>
</dbReference>
<dbReference type="PROSITE" id="PS52045">
    <property type="entry name" value="NEPROSIN_PEP_CD"/>
    <property type="match status" value="1"/>
</dbReference>
<feature type="domain" description="GED" evidence="12">
    <location>
        <begin position="731"/>
        <end position="824"/>
    </location>
</feature>
<dbReference type="Pfam" id="PF00931">
    <property type="entry name" value="NB-ARC"/>
    <property type="match status" value="1"/>
</dbReference>
<dbReference type="InterPro" id="IPR000375">
    <property type="entry name" value="Dynamin_stalk"/>
</dbReference>
<dbReference type="SUPFAM" id="SSF52058">
    <property type="entry name" value="L domain-like"/>
    <property type="match status" value="1"/>
</dbReference>
<dbReference type="Pfam" id="PF00169">
    <property type="entry name" value="PH"/>
    <property type="match status" value="1"/>
</dbReference>
<dbReference type="InterPro" id="IPR030381">
    <property type="entry name" value="G_DYNAMIN_dom"/>
</dbReference>
<dbReference type="InterPro" id="IPR004314">
    <property type="entry name" value="Neprosin"/>
</dbReference>
<dbReference type="PROSITE" id="PS50003">
    <property type="entry name" value="PH_DOMAIN"/>
    <property type="match status" value="1"/>
</dbReference>
<dbReference type="PANTHER" id="PTHR11566">
    <property type="entry name" value="DYNAMIN"/>
    <property type="match status" value="1"/>
</dbReference>
<dbReference type="Pfam" id="PF01031">
    <property type="entry name" value="Dynamin_M"/>
    <property type="match status" value="1"/>
</dbReference>
<feature type="compositionally biased region" description="Basic and acidic residues" evidence="10">
    <location>
        <begin position="548"/>
        <end position="561"/>
    </location>
</feature>
<dbReference type="Pfam" id="PF23598">
    <property type="entry name" value="LRR_14"/>
    <property type="match status" value="1"/>
</dbReference>
<evidence type="ECO:0000256" key="3">
    <source>
        <dbReference type="ARBA" id="ARBA00022737"/>
    </source>
</evidence>
<keyword evidence="16" id="KW-1185">Reference proteome</keyword>
<comment type="similarity">
    <text evidence="9">Belongs to the TRAFAC class dynamin-like GTPase superfamily. Dynamin/Fzo/YdjA family.</text>
</comment>
<dbReference type="Proteomes" id="UP000823674">
    <property type="component" value="Chromosome A08"/>
</dbReference>
<dbReference type="InterPro" id="IPR011993">
    <property type="entry name" value="PH-like_dom_sf"/>
</dbReference>
<dbReference type="EMBL" id="JADBGQ010000007">
    <property type="protein sequence ID" value="KAG5391014.1"/>
    <property type="molecule type" value="Genomic_DNA"/>
</dbReference>
<feature type="compositionally biased region" description="Polar residues" evidence="10">
    <location>
        <begin position="524"/>
        <end position="536"/>
    </location>
</feature>
<gene>
    <name evidence="15" type="primary">A08p042740.1_BraROA</name>
    <name evidence="15" type="ORF">IGI04_032555</name>
</gene>
<dbReference type="Gene3D" id="1.10.8.430">
    <property type="entry name" value="Helical domain of apoptotic protease-activating factors"/>
    <property type="match status" value="1"/>
</dbReference>
<feature type="region of interest" description="Disordered" evidence="10">
    <location>
        <begin position="825"/>
        <end position="912"/>
    </location>
</feature>
<dbReference type="InterPro" id="IPR022812">
    <property type="entry name" value="Dynamin"/>
</dbReference>
<dbReference type="InterPro" id="IPR020850">
    <property type="entry name" value="GED_dom"/>
</dbReference>
<dbReference type="Pfam" id="PF00350">
    <property type="entry name" value="Dynamin_N"/>
    <property type="match status" value="1"/>
</dbReference>
<keyword evidence="8" id="KW-0505">Motor protein</keyword>
<reference evidence="15 16" key="1">
    <citation type="submission" date="2021-03" db="EMBL/GenBank/DDBJ databases">
        <authorList>
            <person name="King G.J."/>
            <person name="Bancroft I."/>
            <person name="Baten A."/>
            <person name="Bloomfield J."/>
            <person name="Borpatragohain P."/>
            <person name="He Z."/>
            <person name="Irish N."/>
            <person name="Irwin J."/>
            <person name="Liu K."/>
            <person name="Mauleon R.P."/>
            <person name="Moore J."/>
            <person name="Morris R."/>
            <person name="Ostergaard L."/>
            <person name="Wang B."/>
            <person name="Wells R."/>
        </authorList>
    </citation>
    <scope>NUCLEOTIDE SEQUENCE [LARGE SCALE GENOMIC DNA]</scope>
    <source>
        <strain evidence="15">R-o-18</strain>
        <tissue evidence="15">Leaf</tissue>
    </source>
</reference>
<feature type="compositionally biased region" description="Basic and acidic residues" evidence="10">
    <location>
        <begin position="635"/>
        <end position="646"/>
    </location>
</feature>
<evidence type="ECO:0000256" key="9">
    <source>
        <dbReference type="RuleBase" id="RU003932"/>
    </source>
</evidence>
<feature type="compositionally biased region" description="Low complexity" evidence="10">
    <location>
        <begin position="887"/>
        <end position="897"/>
    </location>
</feature>
<dbReference type="PANTHER" id="PTHR11566:SF194">
    <property type="entry name" value="DYNAMIN GTPASE"/>
    <property type="match status" value="1"/>
</dbReference>
<dbReference type="InterPro" id="IPR032675">
    <property type="entry name" value="LRR_dom_sf"/>
</dbReference>
<dbReference type="InterPro" id="IPR058922">
    <property type="entry name" value="WHD_DRP"/>
</dbReference>
<evidence type="ECO:0000256" key="6">
    <source>
        <dbReference type="ARBA" id="ARBA00022821"/>
    </source>
</evidence>
<dbReference type="Pfam" id="PF03080">
    <property type="entry name" value="Neprosin"/>
    <property type="match status" value="1"/>
</dbReference>
<feature type="compositionally biased region" description="Basic and acidic residues" evidence="10">
    <location>
        <begin position="508"/>
        <end position="523"/>
    </location>
</feature>
<feature type="compositionally biased region" description="Polar residues" evidence="10">
    <location>
        <begin position="853"/>
        <end position="867"/>
    </location>
</feature>
<dbReference type="InterPro" id="IPR036388">
    <property type="entry name" value="WH-like_DNA-bd_sf"/>
</dbReference>
<keyword evidence="6" id="KW-0611">Plant defense</keyword>
<keyword evidence="3" id="KW-0677">Repeat</keyword>
<keyword evidence="4 9" id="KW-0547">Nucleotide-binding</keyword>
<accession>A0ABQ7LWT5</accession>
<evidence type="ECO:0000313" key="15">
    <source>
        <dbReference type="EMBL" id="KAG5391014.1"/>
    </source>
</evidence>
<name>A0ABQ7LWT5_BRACM</name>
<evidence type="ECO:0000256" key="8">
    <source>
        <dbReference type="ARBA" id="ARBA00023175"/>
    </source>
</evidence>
<feature type="domain" description="Neprosin PEP catalytic" evidence="14">
    <location>
        <begin position="1697"/>
        <end position="1937"/>
    </location>
</feature>
<keyword evidence="5" id="KW-0378">Hydrolase</keyword>
<dbReference type="InterPro" id="IPR055414">
    <property type="entry name" value="LRR_R13L4/SHOC2-like"/>
</dbReference>
<dbReference type="PRINTS" id="PR00195">
    <property type="entry name" value="DYNAMIN"/>
</dbReference>
<dbReference type="Pfam" id="PF02212">
    <property type="entry name" value="GED"/>
    <property type="match status" value="1"/>
</dbReference>
<dbReference type="Gene3D" id="1.10.10.10">
    <property type="entry name" value="Winged helix-like DNA-binding domain superfamily/Winged helix DNA-binding domain"/>
    <property type="match status" value="1"/>
</dbReference>
<dbReference type="InterPro" id="IPR001849">
    <property type="entry name" value="PH_domain"/>
</dbReference>
<dbReference type="CDD" id="cd08771">
    <property type="entry name" value="DLP_1"/>
    <property type="match status" value="1"/>
</dbReference>
<evidence type="ECO:0000256" key="5">
    <source>
        <dbReference type="ARBA" id="ARBA00022801"/>
    </source>
</evidence>
<dbReference type="Gene3D" id="2.30.29.30">
    <property type="entry name" value="Pleckstrin-homology domain (PH domain)/Phosphotyrosine-binding domain (PTB)"/>
    <property type="match status" value="1"/>
</dbReference>
<evidence type="ECO:0000256" key="1">
    <source>
        <dbReference type="ARBA" id="ARBA00011980"/>
    </source>
</evidence>
<evidence type="ECO:0000259" key="12">
    <source>
        <dbReference type="PROSITE" id="PS51388"/>
    </source>
</evidence>
<protein>
    <recommendedName>
        <fullName evidence="1">dynamin GTPase</fullName>
        <ecNumber evidence="1">3.6.5.5</ecNumber>
    </recommendedName>
</protein>
<dbReference type="PROSITE" id="PS51388">
    <property type="entry name" value="GED"/>
    <property type="match status" value="1"/>
</dbReference>
<dbReference type="InterPro" id="IPR038005">
    <property type="entry name" value="RX-like_CC"/>
</dbReference>
<dbReference type="InterPro" id="IPR002182">
    <property type="entry name" value="NB-ARC"/>
</dbReference>
<evidence type="ECO:0000256" key="2">
    <source>
        <dbReference type="ARBA" id="ARBA00022701"/>
    </source>
</evidence>
<dbReference type="SUPFAM" id="SSF50729">
    <property type="entry name" value="PH domain-like"/>
    <property type="match status" value="1"/>
</dbReference>
<dbReference type="InterPro" id="IPR041118">
    <property type="entry name" value="Rx_N"/>
</dbReference>
<organism evidence="15 16">
    <name type="scientific">Brassica rapa subsp. trilocularis</name>
    <dbReference type="NCBI Taxonomy" id="1813537"/>
    <lineage>
        <taxon>Eukaryota</taxon>
        <taxon>Viridiplantae</taxon>
        <taxon>Streptophyta</taxon>
        <taxon>Embryophyta</taxon>
        <taxon>Tracheophyta</taxon>
        <taxon>Spermatophyta</taxon>
        <taxon>Magnoliopsida</taxon>
        <taxon>eudicotyledons</taxon>
        <taxon>Gunneridae</taxon>
        <taxon>Pentapetalae</taxon>
        <taxon>rosids</taxon>
        <taxon>malvids</taxon>
        <taxon>Brassicales</taxon>
        <taxon>Brassicaceae</taxon>
        <taxon>Brassiceae</taxon>
        <taxon>Brassica</taxon>
    </lineage>
</organism>
<dbReference type="Gene3D" id="3.40.50.300">
    <property type="entry name" value="P-loop containing nucleotide triphosphate hydrolases"/>
    <property type="match status" value="2"/>
</dbReference>
<comment type="caution">
    <text evidence="15">The sequence shown here is derived from an EMBL/GenBank/DDBJ whole genome shotgun (WGS) entry which is preliminary data.</text>
</comment>
<dbReference type="CDD" id="cd14798">
    <property type="entry name" value="RX-CC_like"/>
    <property type="match status" value="1"/>
</dbReference>
<evidence type="ECO:0000256" key="7">
    <source>
        <dbReference type="ARBA" id="ARBA00023134"/>
    </source>
</evidence>
<evidence type="ECO:0000256" key="10">
    <source>
        <dbReference type="SAM" id="MobiDB-lite"/>
    </source>
</evidence>
<evidence type="ECO:0000259" key="11">
    <source>
        <dbReference type="PROSITE" id="PS50003"/>
    </source>
</evidence>
<evidence type="ECO:0000256" key="4">
    <source>
        <dbReference type="ARBA" id="ARBA00022741"/>
    </source>
</evidence>
<feature type="domain" description="Dynamin-type G" evidence="13">
    <location>
        <begin position="35"/>
        <end position="304"/>
    </location>
</feature>
<feature type="region of interest" description="Disordered" evidence="10">
    <location>
        <begin position="630"/>
        <end position="649"/>
    </location>
</feature>
<dbReference type="SMART" id="SM00233">
    <property type="entry name" value="PH"/>
    <property type="match status" value="1"/>
</dbReference>
<feature type="region of interest" description="Disordered" evidence="10">
    <location>
        <begin position="508"/>
        <end position="571"/>
    </location>
</feature>
<proteinExistence type="inferred from homology"/>
<evidence type="ECO:0000259" key="14">
    <source>
        <dbReference type="PROSITE" id="PS52045"/>
    </source>
</evidence>
<dbReference type="PROSITE" id="PS00410">
    <property type="entry name" value="G_DYNAMIN_1"/>
    <property type="match status" value="1"/>
</dbReference>
<dbReference type="InterPro" id="IPR027417">
    <property type="entry name" value="P-loop_NTPase"/>
</dbReference>
<dbReference type="InterPro" id="IPR019762">
    <property type="entry name" value="Dynamin_GTPase_CS"/>
</dbReference>
<feature type="domain" description="PH" evidence="11">
    <location>
        <begin position="573"/>
        <end position="697"/>
    </location>
</feature>
<dbReference type="Pfam" id="PF18052">
    <property type="entry name" value="Rx_N"/>
    <property type="match status" value="1"/>
</dbReference>
<dbReference type="Gene3D" id="1.20.120.1240">
    <property type="entry name" value="Dynamin, middle domain"/>
    <property type="match status" value="2"/>
</dbReference>
<dbReference type="SUPFAM" id="SSF52540">
    <property type="entry name" value="P-loop containing nucleoside triphosphate hydrolases"/>
    <property type="match status" value="2"/>
</dbReference>
<dbReference type="InterPro" id="IPR042197">
    <property type="entry name" value="Apaf_helical"/>
</dbReference>
<dbReference type="EC" id="3.6.5.5" evidence="1"/>
<dbReference type="Gene3D" id="3.80.10.10">
    <property type="entry name" value="Ribonuclease Inhibitor"/>
    <property type="match status" value="1"/>
</dbReference>
<dbReference type="InterPro" id="IPR001401">
    <property type="entry name" value="Dynamin_GTPase"/>
</dbReference>
<evidence type="ECO:0000259" key="13">
    <source>
        <dbReference type="PROSITE" id="PS51718"/>
    </source>
</evidence>
<dbReference type="Pfam" id="PF23559">
    <property type="entry name" value="WHD_DRP"/>
    <property type="match status" value="1"/>
</dbReference>